<accession>A0AAN8FEY5</accession>
<dbReference type="Pfam" id="PF00201">
    <property type="entry name" value="UDPGT"/>
    <property type="match status" value="1"/>
</dbReference>
<evidence type="ECO:0000256" key="1">
    <source>
        <dbReference type="ARBA" id="ARBA00004167"/>
    </source>
</evidence>
<comment type="similarity">
    <text evidence="2">Belongs to the UDP-glycosyltransferase family.</text>
</comment>
<evidence type="ECO:0000256" key="9">
    <source>
        <dbReference type="ARBA" id="ARBA00023136"/>
    </source>
</evidence>
<dbReference type="FunFam" id="3.40.50.2000:FF:000038">
    <property type="entry name" value="UDP-GlucuronosylTransferase"/>
    <property type="match status" value="1"/>
</dbReference>
<evidence type="ECO:0000256" key="11">
    <source>
        <dbReference type="SAM" id="SignalP"/>
    </source>
</evidence>
<keyword evidence="7 11" id="KW-0732">Signal</keyword>
<dbReference type="SUPFAM" id="SSF53756">
    <property type="entry name" value="UDP-Glycosyltransferase/glycogen phosphorylase"/>
    <property type="match status" value="1"/>
</dbReference>
<feature type="chain" id="PRO_5042846717" description="glucuronosyltransferase" evidence="11">
    <location>
        <begin position="17"/>
        <end position="502"/>
    </location>
</feature>
<keyword evidence="8" id="KW-1133">Transmembrane helix</keyword>
<dbReference type="PANTHER" id="PTHR48043">
    <property type="entry name" value="EG:EG0003.4 PROTEIN-RELATED"/>
    <property type="match status" value="1"/>
</dbReference>
<keyword evidence="5 12" id="KW-0808">Transferase</keyword>
<dbReference type="InterPro" id="IPR002213">
    <property type="entry name" value="UDP_glucos_trans"/>
</dbReference>
<proteinExistence type="inferred from homology"/>
<dbReference type="Proteomes" id="UP001331761">
    <property type="component" value="Unassembled WGS sequence"/>
</dbReference>
<dbReference type="CDD" id="cd03784">
    <property type="entry name" value="GT1_Gtf-like"/>
    <property type="match status" value="1"/>
</dbReference>
<evidence type="ECO:0000256" key="6">
    <source>
        <dbReference type="ARBA" id="ARBA00022692"/>
    </source>
</evidence>
<evidence type="ECO:0000256" key="10">
    <source>
        <dbReference type="ARBA" id="ARBA00047475"/>
    </source>
</evidence>
<comment type="catalytic activity">
    <reaction evidence="10">
        <text>glucuronate acceptor + UDP-alpha-D-glucuronate = acceptor beta-D-glucuronoside + UDP + H(+)</text>
        <dbReference type="Rhea" id="RHEA:21032"/>
        <dbReference type="ChEBI" id="CHEBI:15378"/>
        <dbReference type="ChEBI" id="CHEBI:58052"/>
        <dbReference type="ChEBI" id="CHEBI:58223"/>
        <dbReference type="ChEBI" id="CHEBI:132367"/>
        <dbReference type="ChEBI" id="CHEBI:132368"/>
        <dbReference type="EC" id="2.4.1.17"/>
    </reaction>
</comment>
<comment type="caution">
    <text evidence="12">The sequence shown here is derived from an EMBL/GenBank/DDBJ whole genome shotgun (WGS) entry which is preliminary data.</text>
</comment>
<dbReference type="GO" id="GO:0015020">
    <property type="term" value="F:glucuronosyltransferase activity"/>
    <property type="evidence" value="ECO:0007669"/>
    <property type="project" value="UniProtKB-EC"/>
</dbReference>
<reference evidence="12 13" key="1">
    <citation type="submission" date="2019-10" db="EMBL/GenBank/DDBJ databases">
        <title>Assembly and Annotation for the nematode Trichostrongylus colubriformis.</title>
        <authorList>
            <person name="Martin J."/>
        </authorList>
    </citation>
    <scope>NUCLEOTIDE SEQUENCE [LARGE SCALE GENOMIC DNA]</scope>
    <source>
        <strain evidence="12">G859</strain>
        <tissue evidence="12">Whole worm</tissue>
    </source>
</reference>
<dbReference type="PANTHER" id="PTHR48043:SF23">
    <property type="entry name" value="UDP-GLUCURONOSYLTRANSFERASE"/>
    <property type="match status" value="1"/>
</dbReference>
<keyword evidence="13" id="KW-1185">Reference proteome</keyword>
<dbReference type="InterPro" id="IPR050271">
    <property type="entry name" value="UDP-glycosyltransferase"/>
</dbReference>
<dbReference type="Gene3D" id="3.40.50.2000">
    <property type="entry name" value="Glycogen Phosphorylase B"/>
    <property type="match status" value="1"/>
</dbReference>
<sequence>MSRLVLLCSLILNTNCANVLIWNPTIGHSHVRFLGTIADILFEDGHNVTIVSPIMDPHVNMVGHTSTIRQIPYLSKYMENDDSLAEMDIKRSSFWDEPAQGRSVSVKDFDRFIRIFQCTLRGLVEDKNFLASLRDYHFDVAIHEIYDPYQVGIFELIGVKKTVAVSALGVTPYVPEITGVPSNPSYIPGTYTTYSDDMTFWERLDNFKLNIELYYRFLNYERDTLLLFDKVYPGFPDFRKLLREKVGVILLNVNEFLETPRPTANIIRYIGGVTIREPKPLDEKFSDILDQRATNVLFSFGTFTQAKNMPPWLRRGILEAFAAFPNTTFIWKYEDDNDSDLLEGHPNVYRMMWVPQVDLLADKRLSAFVTHAGMNSIIEATFSGKPMVTIPLFGDQFLNAKNIQRRGIAVMIERNELNRDTLVAALREVLSPNTTYARKATEIARHLRGRAAAARAEVSHWVKLVAEEGQMDHLMMHSNCYCSLLNVDRCKIPHEKDYGLFG</sequence>
<name>A0AAN8FEY5_TRICO</name>
<keyword evidence="4" id="KW-0328">Glycosyltransferase</keyword>
<protein>
    <recommendedName>
        <fullName evidence="3">glucuronosyltransferase</fullName>
        <ecNumber evidence="3">2.4.1.17</ecNumber>
    </recommendedName>
</protein>
<dbReference type="AlphaFoldDB" id="A0AAN8FEY5"/>
<dbReference type="GO" id="GO:0016020">
    <property type="term" value="C:membrane"/>
    <property type="evidence" value="ECO:0007669"/>
    <property type="project" value="UniProtKB-SubCell"/>
</dbReference>
<evidence type="ECO:0000256" key="2">
    <source>
        <dbReference type="ARBA" id="ARBA00009995"/>
    </source>
</evidence>
<comment type="subcellular location">
    <subcellularLocation>
        <location evidence="1">Membrane</location>
        <topology evidence="1">Single-pass membrane protein</topology>
    </subcellularLocation>
</comment>
<evidence type="ECO:0000256" key="3">
    <source>
        <dbReference type="ARBA" id="ARBA00012544"/>
    </source>
</evidence>
<evidence type="ECO:0000256" key="8">
    <source>
        <dbReference type="ARBA" id="ARBA00022989"/>
    </source>
</evidence>
<keyword evidence="6" id="KW-0812">Transmembrane</keyword>
<dbReference type="EMBL" id="WIXE01009380">
    <property type="protein sequence ID" value="KAK5978486.1"/>
    <property type="molecule type" value="Genomic_DNA"/>
</dbReference>
<feature type="signal peptide" evidence="11">
    <location>
        <begin position="1"/>
        <end position="16"/>
    </location>
</feature>
<organism evidence="12 13">
    <name type="scientific">Trichostrongylus colubriformis</name>
    <name type="common">Black scour worm</name>
    <dbReference type="NCBI Taxonomy" id="6319"/>
    <lineage>
        <taxon>Eukaryota</taxon>
        <taxon>Metazoa</taxon>
        <taxon>Ecdysozoa</taxon>
        <taxon>Nematoda</taxon>
        <taxon>Chromadorea</taxon>
        <taxon>Rhabditida</taxon>
        <taxon>Rhabditina</taxon>
        <taxon>Rhabditomorpha</taxon>
        <taxon>Strongyloidea</taxon>
        <taxon>Trichostrongylidae</taxon>
        <taxon>Trichostrongylus</taxon>
    </lineage>
</organism>
<evidence type="ECO:0000313" key="13">
    <source>
        <dbReference type="Proteomes" id="UP001331761"/>
    </source>
</evidence>
<dbReference type="EC" id="2.4.1.17" evidence="3"/>
<evidence type="ECO:0000256" key="5">
    <source>
        <dbReference type="ARBA" id="ARBA00022679"/>
    </source>
</evidence>
<evidence type="ECO:0000313" key="12">
    <source>
        <dbReference type="EMBL" id="KAK5978486.1"/>
    </source>
</evidence>
<keyword evidence="9" id="KW-0472">Membrane</keyword>
<gene>
    <name evidence="12" type="ORF">GCK32_003361</name>
</gene>
<evidence type="ECO:0000256" key="4">
    <source>
        <dbReference type="ARBA" id="ARBA00022676"/>
    </source>
</evidence>
<evidence type="ECO:0000256" key="7">
    <source>
        <dbReference type="ARBA" id="ARBA00022729"/>
    </source>
</evidence>